<reference evidence="8 9" key="1">
    <citation type="submission" date="2023-07" db="EMBL/GenBank/DDBJ databases">
        <title>Genomic Encyclopedia of Type Strains, Phase IV (KMG-IV): sequencing the most valuable type-strain genomes for metagenomic binning, comparative biology and taxonomic classification.</title>
        <authorList>
            <person name="Goeker M."/>
        </authorList>
    </citation>
    <scope>NUCLEOTIDE SEQUENCE [LARGE SCALE GENOMIC DNA]</scope>
    <source>
        <strain evidence="8 9">T98</strain>
    </source>
</reference>
<name>A0ABU3H8A1_9BACL</name>
<dbReference type="PRINTS" id="PR01036">
    <property type="entry name" value="TCRTETB"/>
</dbReference>
<evidence type="ECO:0000256" key="1">
    <source>
        <dbReference type="ARBA" id="ARBA00004651"/>
    </source>
</evidence>
<sequence>MGAISDIEILETREKAFNEKWIVPFWSLAAMLVVMNTTMFNVALPRVASEFSLTPTVASWIVTAYSIVFGISTITYSRLTDFLPIRKMVLFGALLLVLSSLLGYFAHTFILLMTARIFQAIGAAAFPGLGYVLFSRYIPKERRGSAMSFIASGTSLGFGLGPVVGGALTQYLGWNFLFVMTAAVLFITPIFNRHVPMEETKSVQFDFAGSLLVAASITGLLLFVTTFAPWPLFISLITMGLLWRHINRTRSPFIHPELLRRKGFRQLLSISFTAYFIHFATLFAMPILLAQVFHRSPLEIGLIIFPGAIVTAFASRKIGKIIDRFGNGIVSRWGAGFLLLSVVLFATISSLSIYGVLISYFFMSLGFSSLTASNSNEISQYLPMEYMGAGMGMSQLVGFFGGAFGVGITGMLIALQKGTDMASVFQHIYLGLCLLPLISLYLLGKYDKRTRGLMKSQF</sequence>
<keyword evidence="2" id="KW-0813">Transport</keyword>
<protein>
    <submittedName>
        <fullName evidence="8">DHA2 family metal-tetracycline-proton antiporter-like MFS transporter</fullName>
    </submittedName>
</protein>
<proteinExistence type="predicted"/>
<evidence type="ECO:0000313" key="8">
    <source>
        <dbReference type="EMBL" id="MDT3427059.1"/>
    </source>
</evidence>
<feature type="transmembrane region" description="Helical" evidence="6">
    <location>
        <begin position="267"/>
        <end position="288"/>
    </location>
</feature>
<evidence type="ECO:0000313" key="9">
    <source>
        <dbReference type="Proteomes" id="UP001248709"/>
    </source>
</evidence>
<keyword evidence="3 6" id="KW-0812">Transmembrane</keyword>
<evidence type="ECO:0000256" key="5">
    <source>
        <dbReference type="ARBA" id="ARBA00023136"/>
    </source>
</evidence>
<feature type="transmembrane region" description="Helical" evidence="6">
    <location>
        <begin position="146"/>
        <end position="165"/>
    </location>
</feature>
<comment type="caution">
    <text evidence="8">The sequence shown here is derived from an EMBL/GenBank/DDBJ whole genome shotgun (WGS) entry which is preliminary data.</text>
</comment>
<keyword evidence="5 6" id="KW-0472">Membrane</keyword>
<dbReference type="Gene3D" id="1.20.1720.10">
    <property type="entry name" value="Multidrug resistance protein D"/>
    <property type="match status" value="1"/>
</dbReference>
<dbReference type="Pfam" id="PF07690">
    <property type="entry name" value="MFS_1"/>
    <property type="match status" value="1"/>
</dbReference>
<feature type="transmembrane region" description="Helical" evidence="6">
    <location>
        <begin position="427"/>
        <end position="444"/>
    </location>
</feature>
<keyword evidence="4 6" id="KW-1133">Transmembrane helix</keyword>
<feature type="transmembrane region" description="Helical" evidence="6">
    <location>
        <begin position="117"/>
        <end position="134"/>
    </location>
</feature>
<comment type="subcellular location">
    <subcellularLocation>
        <location evidence="1">Cell membrane</location>
        <topology evidence="1">Multi-pass membrane protein</topology>
    </subcellularLocation>
</comment>
<feature type="transmembrane region" description="Helical" evidence="6">
    <location>
        <begin position="21"/>
        <end position="44"/>
    </location>
</feature>
<feature type="domain" description="Major facilitator superfamily (MFS) profile" evidence="7">
    <location>
        <begin position="22"/>
        <end position="451"/>
    </location>
</feature>
<feature type="transmembrane region" description="Helical" evidence="6">
    <location>
        <begin position="354"/>
        <end position="375"/>
    </location>
</feature>
<dbReference type="InterPro" id="IPR011701">
    <property type="entry name" value="MFS"/>
</dbReference>
<dbReference type="SUPFAM" id="SSF103473">
    <property type="entry name" value="MFS general substrate transporter"/>
    <property type="match status" value="1"/>
</dbReference>
<evidence type="ECO:0000256" key="3">
    <source>
        <dbReference type="ARBA" id="ARBA00022692"/>
    </source>
</evidence>
<keyword evidence="9" id="KW-1185">Reference proteome</keyword>
<evidence type="ECO:0000256" key="6">
    <source>
        <dbReference type="SAM" id="Phobius"/>
    </source>
</evidence>
<feature type="transmembrane region" description="Helical" evidence="6">
    <location>
        <begin position="396"/>
        <end position="415"/>
    </location>
</feature>
<dbReference type="PROSITE" id="PS50850">
    <property type="entry name" value="MFS"/>
    <property type="match status" value="1"/>
</dbReference>
<gene>
    <name evidence="8" type="ORF">J2Z22_002593</name>
</gene>
<feature type="transmembrane region" description="Helical" evidence="6">
    <location>
        <begin position="300"/>
        <end position="318"/>
    </location>
</feature>
<dbReference type="PANTHER" id="PTHR42718">
    <property type="entry name" value="MAJOR FACILITATOR SUPERFAMILY MULTIDRUG TRANSPORTER MFSC"/>
    <property type="match status" value="1"/>
</dbReference>
<dbReference type="InterPro" id="IPR036259">
    <property type="entry name" value="MFS_trans_sf"/>
</dbReference>
<evidence type="ECO:0000259" key="7">
    <source>
        <dbReference type="PROSITE" id="PS50850"/>
    </source>
</evidence>
<dbReference type="Gene3D" id="1.20.1250.20">
    <property type="entry name" value="MFS general substrate transporter like domains"/>
    <property type="match status" value="1"/>
</dbReference>
<dbReference type="Proteomes" id="UP001248709">
    <property type="component" value="Unassembled WGS sequence"/>
</dbReference>
<organism evidence="8 9">
    <name type="scientific">Paenibacillus forsythiae</name>
    <dbReference type="NCBI Taxonomy" id="365616"/>
    <lineage>
        <taxon>Bacteria</taxon>
        <taxon>Bacillati</taxon>
        <taxon>Bacillota</taxon>
        <taxon>Bacilli</taxon>
        <taxon>Bacillales</taxon>
        <taxon>Paenibacillaceae</taxon>
        <taxon>Paenibacillus</taxon>
    </lineage>
</organism>
<feature type="transmembrane region" description="Helical" evidence="6">
    <location>
        <begin position="88"/>
        <end position="111"/>
    </location>
</feature>
<accession>A0ABU3H8A1</accession>
<dbReference type="InterPro" id="IPR020846">
    <property type="entry name" value="MFS_dom"/>
</dbReference>
<feature type="transmembrane region" description="Helical" evidence="6">
    <location>
        <begin position="203"/>
        <end position="224"/>
    </location>
</feature>
<evidence type="ECO:0000256" key="4">
    <source>
        <dbReference type="ARBA" id="ARBA00022989"/>
    </source>
</evidence>
<feature type="transmembrane region" description="Helical" evidence="6">
    <location>
        <begin position="330"/>
        <end position="348"/>
    </location>
</feature>
<dbReference type="CDD" id="cd17321">
    <property type="entry name" value="MFS_MMR_MDR_like"/>
    <property type="match status" value="1"/>
</dbReference>
<dbReference type="PANTHER" id="PTHR42718:SF9">
    <property type="entry name" value="MAJOR FACILITATOR SUPERFAMILY MULTIDRUG TRANSPORTER MFSC"/>
    <property type="match status" value="1"/>
</dbReference>
<evidence type="ECO:0000256" key="2">
    <source>
        <dbReference type="ARBA" id="ARBA00022448"/>
    </source>
</evidence>
<feature type="transmembrane region" description="Helical" evidence="6">
    <location>
        <begin position="56"/>
        <end position="76"/>
    </location>
</feature>
<dbReference type="EMBL" id="JAUSUY010000009">
    <property type="protein sequence ID" value="MDT3427059.1"/>
    <property type="molecule type" value="Genomic_DNA"/>
</dbReference>
<dbReference type="RefSeq" id="WP_025700043.1">
    <property type="nucleotide sequence ID" value="NZ_JAUSUY010000009.1"/>
</dbReference>
<feature type="transmembrane region" description="Helical" evidence="6">
    <location>
        <begin position="230"/>
        <end position="246"/>
    </location>
</feature>
<feature type="transmembrane region" description="Helical" evidence="6">
    <location>
        <begin position="171"/>
        <end position="191"/>
    </location>
</feature>